<keyword evidence="6 11" id="KW-0067">ATP-binding</keyword>
<comment type="subcellular location">
    <subcellularLocation>
        <location evidence="11">Cell membrane</location>
        <topology evidence="11">Single-pass membrane protein</topology>
    </subcellularLocation>
</comment>
<evidence type="ECO:0000256" key="7">
    <source>
        <dbReference type="ARBA" id="ARBA00022958"/>
    </source>
</evidence>
<sequence>MSNLRGTLRLAGVALRAMLVLTLVLGVGYTLAITGIGQLALPWQANGSMVDTKDRPVGGWIGGAPAGSLLLGQTFADAKGEALPQYFQPRPSAAGEKGYDPSASGGSNLGPNNADLVKAVTQRRAEIAAREQVDPSAVPADAVTASGSGLDPQISPAYALLQVNRIAAARGMDPAVVRSLVESKIQARDLGYLGEPRVNVLDLDLALDALHPVG</sequence>
<evidence type="ECO:0000256" key="1">
    <source>
        <dbReference type="ARBA" id="ARBA00022448"/>
    </source>
</evidence>
<gene>
    <name evidence="11 13" type="primary">kdpC</name>
    <name evidence="13" type="ORF">RBR11_13940</name>
</gene>
<proteinExistence type="inferred from homology"/>
<reference evidence="13 14" key="1">
    <citation type="submission" date="2023-08" db="EMBL/GenBank/DDBJ databases">
        <title>Microbacterium sp. nov., isolated from a waste landfill.</title>
        <authorList>
            <person name="Wen W."/>
        </authorList>
    </citation>
    <scope>NUCLEOTIDE SEQUENCE [LARGE SCALE GENOMIC DNA]</scope>
    <source>
        <strain evidence="13 14">ASV81</strain>
    </source>
</reference>
<evidence type="ECO:0000256" key="10">
    <source>
        <dbReference type="ARBA" id="ARBA00023136"/>
    </source>
</evidence>
<evidence type="ECO:0000256" key="4">
    <source>
        <dbReference type="ARBA" id="ARBA00022692"/>
    </source>
</evidence>
<keyword evidence="5 11" id="KW-0547">Nucleotide-binding</keyword>
<dbReference type="Pfam" id="PF02669">
    <property type="entry name" value="KdpC"/>
    <property type="match status" value="1"/>
</dbReference>
<evidence type="ECO:0000256" key="9">
    <source>
        <dbReference type="ARBA" id="ARBA00023065"/>
    </source>
</evidence>
<comment type="function">
    <text evidence="11">Part of the high-affinity ATP-driven potassium transport (or Kdp) system, which catalyzes the hydrolysis of ATP coupled with the electrogenic transport of potassium into the cytoplasm. This subunit acts as a catalytic chaperone that increases the ATP-binding affinity of the ATP-hydrolyzing subunit KdpB by the formation of a transient KdpB/KdpC/ATP ternary complex.</text>
</comment>
<comment type="caution">
    <text evidence="13">The sequence shown here is derived from an EMBL/GenBank/DDBJ whole genome shotgun (WGS) entry which is preliminary data.</text>
</comment>
<dbReference type="NCBIfam" id="NF001454">
    <property type="entry name" value="PRK00315.1"/>
    <property type="match status" value="1"/>
</dbReference>
<dbReference type="EMBL" id="JAVFCB010000008">
    <property type="protein sequence ID" value="MDQ4215019.1"/>
    <property type="molecule type" value="Genomic_DNA"/>
</dbReference>
<dbReference type="NCBIfam" id="TIGR00681">
    <property type="entry name" value="kdpC"/>
    <property type="match status" value="1"/>
</dbReference>
<evidence type="ECO:0000256" key="8">
    <source>
        <dbReference type="ARBA" id="ARBA00022989"/>
    </source>
</evidence>
<evidence type="ECO:0000256" key="3">
    <source>
        <dbReference type="ARBA" id="ARBA00022538"/>
    </source>
</evidence>
<keyword evidence="8 11" id="KW-1133">Transmembrane helix</keyword>
<keyword evidence="4 11" id="KW-0812">Transmembrane</keyword>
<feature type="region of interest" description="Disordered" evidence="12">
    <location>
        <begin position="89"/>
        <end position="113"/>
    </location>
</feature>
<dbReference type="Proteomes" id="UP001230289">
    <property type="component" value="Unassembled WGS sequence"/>
</dbReference>
<comment type="similarity">
    <text evidence="11">Belongs to the KdpC family.</text>
</comment>
<evidence type="ECO:0000313" key="14">
    <source>
        <dbReference type="Proteomes" id="UP001230289"/>
    </source>
</evidence>
<protein>
    <recommendedName>
        <fullName evidence="11">Potassium-transporting ATPase KdpC subunit</fullName>
    </recommendedName>
    <alternativeName>
        <fullName evidence="11">ATP phosphohydrolase [potassium-transporting] C chain</fullName>
    </alternativeName>
    <alternativeName>
        <fullName evidence="11">Potassium-binding and translocating subunit C</fullName>
    </alternativeName>
    <alternativeName>
        <fullName evidence="11">Potassium-translocating ATPase C chain</fullName>
    </alternativeName>
</protein>
<evidence type="ECO:0000256" key="5">
    <source>
        <dbReference type="ARBA" id="ARBA00022741"/>
    </source>
</evidence>
<keyword evidence="14" id="KW-1185">Reference proteome</keyword>
<evidence type="ECO:0000256" key="12">
    <source>
        <dbReference type="SAM" id="MobiDB-lite"/>
    </source>
</evidence>
<evidence type="ECO:0000256" key="6">
    <source>
        <dbReference type="ARBA" id="ARBA00022840"/>
    </source>
</evidence>
<comment type="subunit">
    <text evidence="11">The system is composed of three essential subunits: KdpA, KdpB and KdpC.</text>
</comment>
<evidence type="ECO:0000313" key="13">
    <source>
        <dbReference type="EMBL" id="MDQ4215019.1"/>
    </source>
</evidence>
<keyword evidence="2 11" id="KW-1003">Cell membrane</keyword>
<dbReference type="HAMAP" id="MF_00276">
    <property type="entry name" value="KdpC"/>
    <property type="match status" value="1"/>
</dbReference>
<evidence type="ECO:0000256" key="11">
    <source>
        <dbReference type="HAMAP-Rule" id="MF_00276"/>
    </source>
</evidence>
<keyword evidence="9 11" id="KW-0406">Ion transport</keyword>
<accession>A0ABU0XIR0</accession>
<keyword evidence="1 11" id="KW-0813">Transport</keyword>
<keyword evidence="3 11" id="KW-0633">Potassium transport</keyword>
<organism evidence="13 14">
    <name type="scientific">Microbacterium capsulatum</name>
    <dbReference type="NCBI Taxonomy" id="3041921"/>
    <lineage>
        <taxon>Bacteria</taxon>
        <taxon>Bacillati</taxon>
        <taxon>Actinomycetota</taxon>
        <taxon>Actinomycetes</taxon>
        <taxon>Micrococcales</taxon>
        <taxon>Microbacteriaceae</taxon>
        <taxon>Microbacterium</taxon>
    </lineage>
</organism>
<dbReference type="InterPro" id="IPR003820">
    <property type="entry name" value="KdpC"/>
</dbReference>
<name>A0ABU0XIR0_9MICO</name>
<dbReference type="RefSeq" id="WP_308489970.1">
    <property type="nucleotide sequence ID" value="NZ_JAVFCB010000008.1"/>
</dbReference>
<keyword evidence="7 11" id="KW-0630">Potassium</keyword>
<dbReference type="PANTHER" id="PTHR30042">
    <property type="entry name" value="POTASSIUM-TRANSPORTING ATPASE C CHAIN"/>
    <property type="match status" value="1"/>
</dbReference>
<keyword evidence="10 11" id="KW-0472">Membrane</keyword>
<evidence type="ECO:0000256" key="2">
    <source>
        <dbReference type="ARBA" id="ARBA00022475"/>
    </source>
</evidence>
<dbReference type="PANTHER" id="PTHR30042:SF2">
    <property type="entry name" value="POTASSIUM-TRANSPORTING ATPASE KDPC SUBUNIT"/>
    <property type="match status" value="1"/>
</dbReference>
<dbReference type="PIRSF" id="PIRSF001296">
    <property type="entry name" value="K_ATPase_KdpC"/>
    <property type="match status" value="1"/>
</dbReference>